<organism evidence="1 2">
    <name type="scientific">Colletotrichum limetticola</name>
    <dbReference type="NCBI Taxonomy" id="1209924"/>
    <lineage>
        <taxon>Eukaryota</taxon>
        <taxon>Fungi</taxon>
        <taxon>Dikarya</taxon>
        <taxon>Ascomycota</taxon>
        <taxon>Pezizomycotina</taxon>
        <taxon>Sordariomycetes</taxon>
        <taxon>Hypocreomycetidae</taxon>
        <taxon>Glomerellales</taxon>
        <taxon>Glomerellaceae</taxon>
        <taxon>Colletotrichum</taxon>
        <taxon>Colletotrichum acutatum species complex</taxon>
    </lineage>
</organism>
<accession>A0ABQ9P7T4</accession>
<name>A0ABQ9P7T4_9PEZI</name>
<evidence type="ECO:0000313" key="2">
    <source>
        <dbReference type="Proteomes" id="UP001169217"/>
    </source>
</evidence>
<keyword evidence="2" id="KW-1185">Reference proteome</keyword>
<proteinExistence type="predicted"/>
<evidence type="ECO:0000313" key="1">
    <source>
        <dbReference type="EMBL" id="KAK0367970.1"/>
    </source>
</evidence>
<dbReference type="EMBL" id="JARUPT010001000">
    <property type="protein sequence ID" value="KAK0367970.1"/>
    <property type="molecule type" value="Genomic_DNA"/>
</dbReference>
<gene>
    <name evidence="1" type="ORF">CLIM01_14673</name>
</gene>
<protein>
    <submittedName>
        <fullName evidence="1">Uncharacterized protein</fullName>
    </submittedName>
</protein>
<reference evidence="1" key="1">
    <citation type="submission" date="2023-04" db="EMBL/GenBank/DDBJ databases">
        <title>Colletotrichum limetticola genome sequence.</title>
        <authorList>
            <person name="Baroncelli R."/>
        </authorList>
    </citation>
    <scope>NUCLEOTIDE SEQUENCE</scope>
    <source>
        <strain evidence="1">KLA-Anderson</strain>
    </source>
</reference>
<dbReference type="Proteomes" id="UP001169217">
    <property type="component" value="Unassembled WGS sequence"/>
</dbReference>
<sequence>MDTTGSTLTPTTTATTTTTTTLAEPGFFHDTLPSTELPRDIYILKDWYFTRCRTLNDAKALLGVYNTLILDLGVTPHELYKWKSNKSLGYRIAHLMLETAFAGDKISKERRKWVKQHKHVWCGEIQNYDVPVFEFTEDDRAFLQGRWPKAWERYSVAQIEWAMEVELEQARRFLPQKHERSVRKENWRWLFGEERWVRKIAFLAFDAEGVDGEVRWKELGVGF</sequence>
<comment type="caution">
    <text evidence="1">The sequence shown here is derived from an EMBL/GenBank/DDBJ whole genome shotgun (WGS) entry which is preliminary data.</text>
</comment>